<accession>A0A8H6S1V6</accession>
<feature type="compositionally biased region" description="Low complexity" evidence="1">
    <location>
        <begin position="504"/>
        <end position="516"/>
    </location>
</feature>
<feature type="compositionally biased region" description="Low complexity" evidence="1">
    <location>
        <begin position="37"/>
        <end position="51"/>
    </location>
</feature>
<organism evidence="2 3">
    <name type="scientific">Mycena chlorophos</name>
    <name type="common">Agaric fungus</name>
    <name type="synonym">Agaricus chlorophos</name>
    <dbReference type="NCBI Taxonomy" id="658473"/>
    <lineage>
        <taxon>Eukaryota</taxon>
        <taxon>Fungi</taxon>
        <taxon>Dikarya</taxon>
        <taxon>Basidiomycota</taxon>
        <taxon>Agaricomycotina</taxon>
        <taxon>Agaricomycetes</taxon>
        <taxon>Agaricomycetidae</taxon>
        <taxon>Agaricales</taxon>
        <taxon>Marasmiineae</taxon>
        <taxon>Mycenaceae</taxon>
        <taxon>Mycena</taxon>
    </lineage>
</organism>
<reference evidence="2" key="1">
    <citation type="submission" date="2020-05" db="EMBL/GenBank/DDBJ databases">
        <title>Mycena genomes resolve the evolution of fungal bioluminescence.</title>
        <authorList>
            <person name="Tsai I.J."/>
        </authorList>
    </citation>
    <scope>NUCLEOTIDE SEQUENCE</scope>
    <source>
        <strain evidence="2">110903Hualien_Pintung</strain>
    </source>
</reference>
<keyword evidence="3" id="KW-1185">Reference proteome</keyword>
<feature type="region of interest" description="Disordered" evidence="1">
    <location>
        <begin position="1"/>
        <end position="80"/>
    </location>
</feature>
<comment type="caution">
    <text evidence="2">The sequence shown here is derived from an EMBL/GenBank/DDBJ whole genome shotgun (WGS) entry which is preliminary data.</text>
</comment>
<dbReference type="Proteomes" id="UP000613580">
    <property type="component" value="Unassembled WGS sequence"/>
</dbReference>
<feature type="region of interest" description="Disordered" evidence="1">
    <location>
        <begin position="296"/>
        <end position="332"/>
    </location>
</feature>
<dbReference type="EMBL" id="JACAZE010000024">
    <property type="protein sequence ID" value="KAF7291725.1"/>
    <property type="molecule type" value="Genomic_DNA"/>
</dbReference>
<feature type="region of interest" description="Disordered" evidence="1">
    <location>
        <begin position="153"/>
        <end position="264"/>
    </location>
</feature>
<feature type="compositionally biased region" description="Low complexity" evidence="1">
    <location>
        <begin position="241"/>
        <end position="252"/>
    </location>
</feature>
<gene>
    <name evidence="2" type="ORF">HMN09_01264200</name>
</gene>
<feature type="compositionally biased region" description="Polar residues" evidence="1">
    <location>
        <begin position="62"/>
        <end position="72"/>
    </location>
</feature>
<feature type="compositionally biased region" description="Polar residues" evidence="1">
    <location>
        <begin position="218"/>
        <end position="228"/>
    </location>
</feature>
<dbReference type="OrthoDB" id="3070411at2759"/>
<proteinExistence type="predicted"/>
<evidence type="ECO:0000313" key="2">
    <source>
        <dbReference type="EMBL" id="KAF7291725.1"/>
    </source>
</evidence>
<name>A0A8H6S1V6_MYCCL</name>
<feature type="compositionally biased region" description="Low complexity" evidence="1">
    <location>
        <begin position="376"/>
        <end position="412"/>
    </location>
</feature>
<evidence type="ECO:0000313" key="3">
    <source>
        <dbReference type="Proteomes" id="UP000613580"/>
    </source>
</evidence>
<sequence>MMSTEAASPFPSTLPELTNSDVFGEGRDRRISLGFKPLRSSPLAGPPAASAVCSDEGHELPSTPTRMASTPNLKDGSSDTSKIKVLRRSSIFDFVRRPAPSRAKTLPSPLPHPSAEIPPLPAFAATLAKPAPLEHVPSYKAKPPAPLRLNSTPISIDMPSPPPPSSGHRSRQRSYTTNEMTMPIPAPVPQTPSSPFAKTPDLAAFPLPPPNFPVALTKSKSTRSLRTNSVVSLPPPPSSSPPMHTSSSSFASLDEPGTGDSWLASLSGEAPRFSRVGLSAPSVVLPVPAKAEKRKSLLRGEGGKRISLLGPRPSANAWSADGGGGGTGESALRPLSSQLHVVGKGVMVSTTVPPRSSSLVAAAAPIRVFPEQVRYSNSSSTTTTTSTSTSTPSLRSSRSRSPSISSASDGSPQTPSNPVFADENLNGKTTLDVDSDEDEGEEDDLDVVLASPTRIVFEQHKSLLMHARSDSFQFQNEAAVQRGGSFDEMPTMNFPPLPPPALESGPSRSRASSTSIRPPPLPRRSPARPPPHNAVLKDKDNASIVSLSDAQTQSSMWLSRPISIYGSVASRRSHRRLSKTTTITDTDASAIGSSFLWFGSGDGDSNSVWGVESDVEVDSDAEVDDLRRGSRIRAVSEAGRAALRKTDTNNKAGALLGVDQDDLGHSWETRSHYSKRSARMAPAATSAVSLCTTATATATATASSAPGAAPAQVEAGHGGMRRFFKSIASGFKRRA</sequence>
<feature type="region of interest" description="Disordered" evidence="1">
    <location>
        <begin position="485"/>
        <end position="542"/>
    </location>
</feature>
<feature type="compositionally biased region" description="Pro residues" evidence="1">
    <location>
        <begin position="517"/>
        <end position="532"/>
    </location>
</feature>
<evidence type="ECO:0000256" key="1">
    <source>
        <dbReference type="SAM" id="MobiDB-lite"/>
    </source>
</evidence>
<feature type="region of interest" description="Disordered" evidence="1">
    <location>
        <begin position="374"/>
        <end position="447"/>
    </location>
</feature>
<feature type="compositionally biased region" description="Acidic residues" evidence="1">
    <location>
        <begin position="433"/>
        <end position="446"/>
    </location>
</feature>
<protein>
    <submittedName>
        <fullName evidence="2">Uncharacterized protein</fullName>
    </submittedName>
</protein>
<dbReference type="AlphaFoldDB" id="A0A8H6S1V6"/>